<evidence type="ECO:0000313" key="1">
    <source>
        <dbReference type="EMBL" id="OUC80463.1"/>
    </source>
</evidence>
<dbReference type="RefSeq" id="WP_086534156.1">
    <property type="nucleotide sequence ID" value="NZ_JBLKRZ010000001.1"/>
</dbReference>
<dbReference type="Gene3D" id="3.30.565.10">
    <property type="entry name" value="Histidine kinase-like ATPase, C-terminal domain"/>
    <property type="match status" value="1"/>
</dbReference>
<dbReference type="EMBL" id="NGFO01000003">
    <property type="protein sequence ID" value="OUC80463.1"/>
    <property type="molecule type" value="Genomic_DNA"/>
</dbReference>
<dbReference type="Proteomes" id="UP000194632">
    <property type="component" value="Unassembled WGS sequence"/>
</dbReference>
<protein>
    <submittedName>
        <fullName evidence="1">Anti-sigma factor</fullName>
    </submittedName>
</protein>
<dbReference type="AlphaFoldDB" id="A0A243QFF7"/>
<dbReference type="InterPro" id="IPR036890">
    <property type="entry name" value="HATPase_C_sf"/>
</dbReference>
<gene>
    <name evidence="1" type="ORF">CA982_04300</name>
</gene>
<keyword evidence="2" id="KW-1185">Reference proteome</keyword>
<accession>A0A243QFF7</accession>
<sequence length="141" mass="15283">MTDSDATSQLSIDGRAPTVLRVPAATDRLALVRGLVETALYIDDWALDDVIDAKVAVDEICSQIISAAAEDSSIELTLHLSPQGVVGEIRGELVGGVTLKQSTFGWRIVQTVTDTHTISYDEPLTDSESHGVVIRFSKFRR</sequence>
<reference evidence="1 2" key="1">
    <citation type="submission" date="2017-05" db="EMBL/GenBank/DDBJ databases">
        <title>Biotechnological potential of actinobacteria isolated from South African environments.</title>
        <authorList>
            <person name="Le Roes-Hill M."/>
            <person name="Prins A."/>
            <person name="Durrell K.A."/>
        </authorList>
    </citation>
    <scope>NUCLEOTIDE SEQUENCE [LARGE SCALE GENOMIC DNA]</scope>
    <source>
        <strain evidence="1">BS2</strain>
    </source>
</reference>
<comment type="caution">
    <text evidence="1">The sequence shown here is derived from an EMBL/GenBank/DDBJ whole genome shotgun (WGS) entry which is preliminary data.</text>
</comment>
<dbReference type="STRING" id="417102.CA982_04300"/>
<organism evidence="1 2">
    <name type="scientific">Gordonia lacunae</name>
    <dbReference type="NCBI Taxonomy" id="417102"/>
    <lineage>
        <taxon>Bacteria</taxon>
        <taxon>Bacillati</taxon>
        <taxon>Actinomycetota</taxon>
        <taxon>Actinomycetes</taxon>
        <taxon>Mycobacteriales</taxon>
        <taxon>Gordoniaceae</taxon>
        <taxon>Gordonia</taxon>
    </lineage>
</organism>
<name>A0A243QFF7_9ACTN</name>
<proteinExistence type="predicted"/>
<dbReference type="OrthoDB" id="3694612at2"/>
<evidence type="ECO:0000313" key="2">
    <source>
        <dbReference type="Proteomes" id="UP000194632"/>
    </source>
</evidence>